<organism evidence="2 3">
    <name type="scientific">Deinococcus aquiradiocola</name>
    <dbReference type="NCBI Taxonomy" id="393059"/>
    <lineage>
        <taxon>Bacteria</taxon>
        <taxon>Thermotogati</taxon>
        <taxon>Deinococcota</taxon>
        <taxon>Deinococci</taxon>
        <taxon>Deinococcales</taxon>
        <taxon>Deinococcaceae</taxon>
        <taxon>Deinococcus</taxon>
    </lineage>
</organism>
<dbReference type="CDD" id="cd02440">
    <property type="entry name" value="AdoMet_MTases"/>
    <property type="match status" value="1"/>
</dbReference>
<protein>
    <recommendedName>
        <fullName evidence="1">Methyltransferase type 11 domain-containing protein</fullName>
    </recommendedName>
</protein>
<dbReference type="GO" id="GO:0008757">
    <property type="term" value="F:S-adenosylmethionine-dependent methyltransferase activity"/>
    <property type="evidence" value="ECO:0007669"/>
    <property type="project" value="InterPro"/>
</dbReference>
<dbReference type="PANTHER" id="PTHR43591">
    <property type="entry name" value="METHYLTRANSFERASE"/>
    <property type="match status" value="1"/>
</dbReference>
<dbReference type="Gene3D" id="3.40.50.150">
    <property type="entry name" value="Vaccinia Virus protein VP39"/>
    <property type="match status" value="1"/>
</dbReference>
<gene>
    <name evidence="2" type="ORF">GCM10008939_37270</name>
</gene>
<evidence type="ECO:0000259" key="1">
    <source>
        <dbReference type="Pfam" id="PF08241"/>
    </source>
</evidence>
<reference evidence="2" key="2">
    <citation type="submission" date="2020-09" db="EMBL/GenBank/DDBJ databases">
        <authorList>
            <person name="Sun Q."/>
            <person name="Ohkuma M."/>
        </authorList>
    </citation>
    <scope>NUCLEOTIDE SEQUENCE</scope>
    <source>
        <strain evidence="2">JCM 14371</strain>
    </source>
</reference>
<keyword evidence="3" id="KW-1185">Reference proteome</keyword>
<name>A0A917PSR7_9DEIO</name>
<dbReference type="Pfam" id="PF08241">
    <property type="entry name" value="Methyltransf_11"/>
    <property type="match status" value="1"/>
</dbReference>
<evidence type="ECO:0000313" key="2">
    <source>
        <dbReference type="EMBL" id="GGJ89844.1"/>
    </source>
</evidence>
<dbReference type="SUPFAM" id="SSF53335">
    <property type="entry name" value="S-adenosyl-L-methionine-dependent methyltransferases"/>
    <property type="match status" value="1"/>
</dbReference>
<dbReference type="AlphaFoldDB" id="A0A917PSR7"/>
<sequence length="265" mass="28707">MGVSSAFQAFYATGRELQRHASGLGLLERERMRTLFPRYLPPAPATLLDIGGAHGAHAFWLAEQGYAVHLLDLVEAHVEAARLADGGRLTSLRVGDARALPYPDGFADAALLAGPLYHLTDRTDRLQALQEAHRCLNPGGRLLAVGISASASLMVGCVNGWVLDADYRAMCSQEVQTGEHRRPPTWPQLFPDGHFHRPEALSAELEDAGFEVETVLGIQGPGWLLPEFGAQVQTPEGLTVLLEVAAMTETDPLQSPHLLAVGRRR</sequence>
<reference evidence="2" key="1">
    <citation type="journal article" date="2014" name="Int. J. Syst. Evol. Microbiol.">
        <title>Complete genome sequence of Corynebacterium casei LMG S-19264T (=DSM 44701T), isolated from a smear-ripened cheese.</title>
        <authorList>
            <consortium name="US DOE Joint Genome Institute (JGI-PGF)"/>
            <person name="Walter F."/>
            <person name="Albersmeier A."/>
            <person name="Kalinowski J."/>
            <person name="Ruckert C."/>
        </authorList>
    </citation>
    <scope>NUCLEOTIDE SEQUENCE</scope>
    <source>
        <strain evidence="2">JCM 14371</strain>
    </source>
</reference>
<dbReference type="EMBL" id="BMOE01000026">
    <property type="protein sequence ID" value="GGJ89844.1"/>
    <property type="molecule type" value="Genomic_DNA"/>
</dbReference>
<proteinExistence type="predicted"/>
<dbReference type="InterPro" id="IPR013216">
    <property type="entry name" value="Methyltransf_11"/>
</dbReference>
<comment type="caution">
    <text evidence="2">The sequence shown here is derived from an EMBL/GenBank/DDBJ whole genome shotgun (WGS) entry which is preliminary data.</text>
</comment>
<feature type="domain" description="Methyltransferase type 11" evidence="1">
    <location>
        <begin position="48"/>
        <end position="143"/>
    </location>
</feature>
<evidence type="ECO:0000313" key="3">
    <source>
        <dbReference type="Proteomes" id="UP000635726"/>
    </source>
</evidence>
<dbReference type="InterPro" id="IPR029063">
    <property type="entry name" value="SAM-dependent_MTases_sf"/>
</dbReference>
<accession>A0A917PSR7</accession>
<dbReference type="Proteomes" id="UP000635726">
    <property type="component" value="Unassembled WGS sequence"/>
</dbReference>